<dbReference type="GO" id="GO:0006956">
    <property type="term" value="P:complement activation"/>
    <property type="evidence" value="ECO:0007669"/>
    <property type="project" value="InterPro"/>
</dbReference>
<keyword evidence="10" id="KW-0391">Immunity</keyword>
<keyword evidence="9" id="KW-0720">Serine protease</keyword>
<dbReference type="SUPFAM" id="SSF50494">
    <property type="entry name" value="Trypsin-like serine proteases"/>
    <property type="match status" value="1"/>
</dbReference>
<dbReference type="PROSITE" id="PS50240">
    <property type="entry name" value="TRYPSIN_DOM"/>
    <property type="match status" value="1"/>
</dbReference>
<dbReference type="InterPro" id="IPR000152">
    <property type="entry name" value="EGF-type_Asp/Asn_hydroxyl_site"/>
</dbReference>
<dbReference type="GO" id="GO:0006508">
    <property type="term" value="P:proteolysis"/>
    <property type="evidence" value="ECO:0007669"/>
    <property type="project" value="UniProtKB-KW"/>
</dbReference>
<dbReference type="SUPFAM" id="SSF57535">
    <property type="entry name" value="Complement control module/SCR domain"/>
    <property type="match status" value="1"/>
</dbReference>
<dbReference type="GO" id="GO:0045087">
    <property type="term" value="P:innate immune response"/>
    <property type="evidence" value="ECO:0007669"/>
    <property type="project" value="UniProtKB-KW"/>
</dbReference>
<dbReference type="PANTHER" id="PTHR24255:SF38">
    <property type="entry name" value="MANNAN-BINDING LECTIN SERINE PROTEASE 1-LIKE"/>
    <property type="match status" value="1"/>
</dbReference>
<dbReference type="PIRSF" id="PIRSF001155">
    <property type="entry name" value="C1r_C1s_MASP"/>
    <property type="match status" value="1"/>
</dbReference>
<dbReference type="InterPro" id="IPR009003">
    <property type="entry name" value="Peptidase_S1_PA"/>
</dbReference>
<feature type="binding site" evidence="16">
    <location>
        <position position="168"/>
    </location>
    <ligand>
        <name>Ca(2+)</name>
        <dbReference type="ChEBI" id="CHEBI:29108"/>
        <label>2</label>
    </ligand>
</feature>
<evidence type="ECO:0000256" key="11">
    <source>
        <dbReference type="ARBA" id="ARBA00022875"/>
    </source>
</evidence>
<feature type="disulfide bond" evidence="14 17">
    <location>
        <begin position="194"/>
        <end position="221"/>
    </location>
</feature>
<keyword evidence="6" id="KW-0645">Protease</keyword>
<dbReference type="GeneID" id="136810729"/>
<evidence type="ECO:0000256" key="3">
    <source>
        <dbReference type="ARBA" id="ARBA00022536"/>
    </source>
</evidence>
<keyword evidence="16" id="KW-0479">Metal-binding</keyword>
<dbReference type="Pfam" id="PF00084">
    <property type="entry name" value="Sushi"/>
    <property type="match status" value="2"/>
</dbReference>
<feature type="disulfide bond" description="Interchain (between heavy and light chains)" evidence="14">
    <location>
        <begin position="430"/>
        <end position="564"/>
    </location>
</feature>
<dbReference type="InterPro" id="IPR000742">
    <property type="entry name" value="EGF"/>
</dbReference>
<evidence type="ECO:0000256" key="2">
    <source>
        <dbReference type="ARBA" id="ARBA00022525"/>
    </source>
</evidence>
<dbReference type="Pfam" id="PF14670">
    <property type="entry name" value="FXa_inhibition"/>
    <property type="match status" value="1"/>
</dbReference>
<dbReference type="CDD" id="cd00041">
    <property type="entry name" value="CUB"/>
    <property type="match status" value="2"/>
</dbReference>
<dbReference type="OrthoDB" id="9985152at2759"/>
<dbReference type="InterPro" id="IPR035914">
    <property type="entry name" value="Sperma_CUB_dom_sf"/>
</dbReference>
<dbReference type="InterPro" id="IPR024175">
    <property type="entry name" value="Pept_S1A_C1r/C1S/mannan-bd"/>
</dbReference>
<dbReference type="AlphaFoldDB" id="A0A7M5WJ01"/>
<evidence type="ECO:0000256" key="10">
    <source>
        <dbReference type="ARBA" id="ARBA00022859"/>
    </source>
</evidence>
<dbReference type="PROSITE" id="PS01187">
    <property type="entry name" value="EGF_CA"/>
    <property type="match status" value="1"/>
</dbReference>
<organism evidence="23 24">
    <name type="scientific">Clytia hemisphaerica</name>
    <dbReference type="NCBI Taxonomy" id="252671"/>
    <lineage>
        <taxon>Eukaryota</taxon>
        <taxon>Metazoa</taxon>
        <taxon>Cnidaria</taxon>
        <taxon>Hydrozoa</taxon>
        <taxon>Hydroidolina</taxon>
        <taxon>Leptothecata</taxon>
        <taxon>Obeliida</taxon>
        <taxon>Clytiidae</taxon>
        <taxon>Clytia</taxon>
    </lineage>
</organism>
<dbReference type="SUPFAM" id="SSF57196">
    <property type="entry name" value="EGF/Laminin"/>
    <property type="match status" value="1"/>
</dbReference>
<dbReference type="SMART" id="SM00042">
    <property type="entry name" value="CUB"/>
    <property type="match status" value="2"/>
</dbReference>
<feature type="signal peptide" evidence="19">
    <location>
        <begin position="1"/>
        <end position="23"/>
    </location>
</feature>
<dbReference type="InterPro" id="IPR035976">
    <property type="entry name" value="Sushi/SCR/CCP_sf"/>
</dbReference>
<keyword evidence="8" id="KW-0378">Hydrolase</keyword>
<feature type="domain" description="Sushi" evidence="22">
    <location>
        <begin position="367"/>
        <end position="428"/>
    </location>
</feature>
<evidence type="ECO:0000313" key="24">
    <source>
        <dbReference type="Proteomes" id="UP000594262"/>
    </source>
</evidence>
<proteinExistence type="predicted"/>
<dbReference type="PANTHER" id="PTHR24255">
    <property type="entry name" value="COMPLEMENT COMPONENT 1, S SUBCOMPONENT-RELATED"/>
    <property type="match status" value="1"/>
</dbReference>
<dbReference type="Gene3D" id="2.60.120.290">
    <property type="entry name" value="Spermadhesin, CUB domain"/>
    <property type="match status" value="2"/>
</dbReference>
<evidence type="ECO:0000313" key="23">
    <source>
        <dbReference type="EnsemblMetazoa" id="CLYHEMP003062.1"/>
    </source>
</evidence>
<keyword evidence="24" id="KW-1185">Reference proteome</keyword>
<dbReference type="GO" id="GO:0005509">
    <property type="term" value="F:calcium ion binding"/>
    <property type="evidence" value="ECO:0007669"/>
    <property type="project" value="InterPro"/>
</dbReference>
<feature type="binding site" evidence="16">
    <location>
        <position position="172"/>
    </location>
    <ligand>
        <name>Ca(2+)</name>
        <dbReference type="ChEBI" id="CHEBI:29108"/>
        <label>2</label>
    </ligand>
</feature>
<dbReference type="FunFam" id="2.60.120.290:FF:000013">
    <property type="entry name" value="Membrane frizzled-related protein"/>
    <property type="match status" value="1"/>
</dbReference>
<dbReference type="CDD" id="cd00033">
    <property type="entry name" value="CCP"/>
    <property type="match status" value="2"/>
</dbReference>
<dbReference type="InterPro" id="IPR000436">
    <property type="entry name" value="Sushi_SCR_CCP_dom"/>
</dbReference>
<feature type="domain" description="CUB" evidence="20">
    <location>
        <begin position="194"/>
        <end position="305"/>
    </location>
</feature>
<dbReference type="FunFam" id="2.60.120.290:FF:000012">
    <property type="entry name" value="mannan-binding lectin serine protease 1 isoform X1"/>
    <property type="match status" value="1"/>
</dbReference>
<evidence type="ECO:0000256" key="16">
    <source>
        <dbReference type="PIRSR" id="PIRSR001155-4"/>
    </source>
</evidence>
<feature type="binding site" evidence="16">
    <location>
        <position position="151"/>
    </location>
    <ligand>
        <name>Ca(2+)</name>
        <dbReference type="ChEBI" id="CHEBI:29108"/>
        <label>2</label>
    </ligand>
</feature>
<dbReference type="Pfam" id="PF00089">
    <property type="entry name" value="Trypsin"/>
    <property type="match status" value="1"/>
</dbReference>
<evidence type="ECO:0000256" key="5">
    <source>
        <dbReference type="ARBA" id="ARBA00022659"/>
    </source>
</evidence>
<evidence type="ECO:0000256" key="18">
    <source>
        <dbReference type="PROSITE-ProRule" id="PRU00302"/>
    </source>
</evidence>
<dbReference type="SMART" id="SM00179">
    <property type="entry name" value="EGF_CA"/>
    <property type="match status" value="1"/>
</dbReference>
<evidence type="ECO:0000256" key="17">
    <source>
        <dbReference type="PROSITE-ProRule" id="PRU00059"/>
    </source>
</evidence>
<evidence type="ECO:0000256" key="15">
    <source>
        <dbReference type="PIRSR" id="PIRSR001155-3"/>
    </source>
</evidence>
<dbReference type="InterPro" id="IPR000859">
    <property type="entry name" value="CUB_dom"/>
</dbReference>
<dbReference type="Gene3D" id="2.10.25.10">
    <property type="entry name" value="Laminin"/>
    <property type="match status" value="1"/>
</dbReference>
<evidence type="ECO:0000256" key="13">
    <source>
        <dbReference type="ARBA" id="ARBA00023278"/>
    </source>
</evidence>
<keyword evidence="12 14" id="KW-1015">Disulfide bond</keyword>
<dbReference type="CDD" id="cd00054">
    <property type="entry name" value="EGF_CA"/>
    <property type="match status" value="1"/>
</dbReference>
<evidence type="ECO:0000256" key="12">
    <source>
        <dbReference type="ARBA" id="ARBA00023157"/>
    </source>
</evidence>
<dbReference type="Gene3D" id="2.10.70.10">
    <property type="entry name" value="Complement Module, domain 1"/>
    <property type="match status" value="2"/>
</dbReference>
<evidence type="ECO:0000256" key="14">
    <source>
        <dbReference type="PIRSR" id="PIRSR001155-2"/>
    </source>
</evidence>
<dbReference type="SMART" id="SM00181">
    <property type="entry name" value="EGF"/>
    <property type="match status" value="1"/>
</dbReference>
<evidence type="ECO:0000259" key="22">
    <source>
        <dbReference type="PROSITE" id="PS50923"/>
    </source>
</evidence>
<sequence>MMLNHVILVWILLILAMFTLVMSSQTKGNCKDKIITSQLHGQFSSPKYPKAYPNNCQCKWNISVPLGYHLMLNFTQFELEWGEKCEYDYVTVKSKNGTFGKFCGQRNEIKSLAAPRDPLFIYDSNIQVNFHTDFSNEVEVHGFEAHFAAIDMDECLFNNGGCNHFCHNFIGGYYCSCKIGYQLGPDKKTCIVKCSGIHLDQMRGIIKSPEYPLDYPPEADCDWSIHTTNGYYINLQFIDFHIEDHHDSLCPFDKLEIQDEHSKKGPFCGKQPPAPYRSMSNWLIVEFKSDNSQQAKGFQAKYWLEPKKCTELIPPEFGVMTGSKNFTFKETLRFTCEPGFEYIDGTAERTCQADGTWTGKTGRCNQIICPFPRNRNYKTTIASNSNIIHHVNVTVKVICSLFYERIGSDTMVCQRNRTWSNTDTYCLKTCGMAFRRHPTIEKCSAGKHRTITRKNSQPWMVAIVEKKPGSSPKIICSGVLINQEWFITVANCVAFTKERHGQKGYLEIILGNFEWDKPHQETAIRRIKKIVFRRKYDYGLHSDIVLVQMDRPVKTDFIYVQPVCLPFGKKYRHIFNNVTNVATIGWYSNGDRHLTDRCVKVVDQATCQKYVQATHSNIQRDVWGSSNGRKHIVPTELMCTEATVGTNDRCKILAGSALVTFDPNKRKWYLGGILSWGHKDLNTCKKHMTSYDMFTKIDKHIKWIRMVTKVNLRYPDEKDLRASKRRKHS</sequence>
<feature type="disulfide bond" evidence="14">
    <location>
        <begin position="607"/>
        <end position="639"/>
    </location>
</feature>
<feature type="domain" description="Sushi" evidence="22">
    <location>
        <begin position="307"/>
        <end position="366"/>
    </location>
</feature>
<evidence type="ECO:0000256" key="8">
    <source>
        <dbReference type="ARBA" id="ARBA00022801"/>
    </source>
</evidence>
<dbReference type="PROSITE" id="PS00010">
    <property type="entry name" value="ASX_HYDROXYL"/>
    <property type="match status" value="1"/>
</dbReference>
<feature type="disulfide bond" evidence="14">
    <location>
        <begin position="177"/>
        <end position="190"/>
    </location>
</feature>
<keyword evidence="19" id="KW-0732">Signal</keyword>
<reference evidence="23" key="1">
    <citation type="submission" date="2021-01" db="UniProtKB">
        <authorList>
            <consortium name="EnsemblMetazoa"/>
        </authorList>
    </citation>
    <scope>IDENTIFICATION</scope>
</reference>
<feature type="binding site" evidence="16">
    <location>
        <position position="292"/>
    </location>
    <ligand>
        <name>Ca(2+)</name>
        <dbReference type="ChEBI" id="CHEBI:29108"/>
        <label>3</label>
    </ligand>
</feature>
<dbReference type="InterPro" id="IPR043504">
    <property type="entry name" value="Peptidase_S1_PA_chymotrypsin"/>
</dbReference>
<evidence type="ECO:0000256" key="9">
    <source>
        <dbReference type="ARBA" id="ARBA00022825"/>
    </source>
</evidence>
<keyword evidence="13 15" id="KW-0379">Hydroxylation</keyword>
<feature type="binding site" evidence="16">
    <location>
        <position position="243"/>
    </location>
    <ligand>
        <name>Ca(2+)</name>
        <dbReference type="ChEBI" id="CHEBI:29108"/>
        <label>3</label>
    </ligand>
</feature>
<evidence type="ECO:0000256" key="6">
    <source>
        <dbReference type="ARBA" id="ARBA00022670"/>
    </source>
</evidence>
<dbReference type="PROSITE" id="PS01186">
    <property type="entry name" value="EGF_2"/>
    <property type="match status" value="1"/>
</dbReference>
<dbReference type="InterPro" id="IPR001881">
    <property type="entry name" value="EGF-like_Ca-bd_dom"/>
</dbReference>
<feature type="binding site" evidence="16">
    <location>
        <position position="290"/>
    </location>
    <ligand>
        <name>Ca(2+)</name>
        <dbReference type="ChEBI" id="CHEBI:29108"/>
        <label>3</label>
    </ligand>
</feature>
<feature type="disulfide bond" evidence="14">
    <location>
        <begin position="650"/>
        <end position="684"/>
    </location>
</feature>
<feature type="binding site" evidence="16">
    <location>
        <position position="135"/>
    </location>
    <ligand>
        <name>Ca(2+)</name>
        <dbReference type="ChEBI" id="CHEBI:29108"/>
        <label>1</label>
    </ligand>
</feature>
<feature type="disulfide bond" evidence="14">
    <location>
        <begin position="155"/>
        <end position="166"/>
    </location>
</feature>
<evidence type="ECO:0000259" key="20">
    <source>
        <dbReference type="PROSITE" id="PS01180"/>
    </source>
</evidence>
<keyword evidence="5 18" id="KW-0768">Sushi</keyword>
<dbReference type="GO" id="GO:0004252">
    <property type="term" value="F:serine-type endopeptidase activity"/>
    <property type="evidence" value="ECO:0007669"/>
    <property type="project" value="InterPro"/>
</dbReference>
<dbReference type="PROSITE" id="PS50923">
    <property type="entry name" value="SUSHI"/>
    <property type="match status" value="2"/>
</dbReference>
<feature type="binding site" evidence="16">
    <location>
        <position position="154"/>
    </location>
    <ligand>
        <name>Ca(2+)</name>
        <dbReference type="ChEBI" id="CHEBI:29108"/>
        <label>2</label>
    </ligand>
</feature>
<dbReference type="InterPro" id="IPR001254">
    <property type="entry name" value="Trypsin_dom"/>
</dbReference>
<dbReference type="PROSITE" id="PS01180">
    <property type="entry name" value="CUB"/>
    <property type="match status" value="2"/>
</dbReference>
<name>A0A7M5WJ01_9CNID</name>
<feature type="binding site" evidence="16">
    <location>
        <position position="253"/>
    </location>
    <ligand>
        <name>Ca(2+)</name>
        <dbReference type="ChEBI" id="CHEBI:29108"/>
        <label>3</label>
    </ligand>
</feature>
<feature type="disulfide bond" evidence="14">
    <location>
        <begin position="369"/>
        <end position="413"/>
    </location>
</feature>
<evidence type="ECO:0000259" key="21">
    <source>
        <dbReference type="PROSITE" id="PS50240"/>
    </source>
</evidence>
<feature type="disulfide bond" evidence="14">
    <location>
        <begin position="162"/>
        <end position="175"/>
    </location>
</feature>
<evidence type="ECO:0000256" key="4">
    <source>
        <dbReference type="ARBA" id="ARBA00022588"/>
    </source>
</evidence>
<comment type="caution">
    <text evidence="18">Lacks conserved residue(s) required for the propagation of feature annotation.</text>
</comment>
<feature type="domain" description="CUB" evidence="20">
    <location>
        <begin position="30"/>
        <end position="150"/>
    </location>
</feature>
<evidence type="ECO:0000256" key="7">
    <source>
        <dbReference type="ARBA" id="ARBA00022737"/>
    </source>
</evidence>
<feature type="chain" id="PRO_5029620440" evidence="19">
    <location>
        <begin position="24"/>
        <end position="729"/>
    </location>
</feature>
<dbReference type="SMART" id="SM00032">
    <property type="entry name" value="CCP"/>
    <property type="match status" value="2"/>
</dbReference>
<comment type="PTM">
    <text evidence="15">The iron and 2-oxoglutarate dependent 3-hydroxylation of aspartate and asparagine is (R) stereospecific within EGF domains.</text>
</comment>
<feature type="disulfide bond" evidence="14">
    <location>
        <begin position="309"/>
        <end position="351"/>
    </location>
</feature>
<keyword evidence="3" id="KW-0245">EGF-like domain</keyword>
<feature type="binding site" evidence="16">
    <location>
        <position position="133"/>
    </location>
    <ligand>
        <name>Ca(2+)</name>
        <dbReference type="ChEBI" id="CHEBI:29108"/>
        <label>1</label>
    </ligand>
</feature>
<accession>A0A7M5WJ01</accession>
<keyword evidence="7" id="KW-0677">Repeat</keyword>
<keyword evidence="2" id="KW-0964">Secreted</keyword>
<evidence type="ECO:0000256" key="1">
    <source>
        <dbReference type="ARBA" id="ARBA00004613"/>
    </source>
</evidence>
<feature type="binding site" evidence="16">
    <location>
        <position position="80"/>
    </location>
    <ligand>
        <name>Ca(2+)</name>
        <dbReference type="ChEBI" id="CHEBI:29108"/>
        <label>1</label>
    </ligand>
</feature>
<dbReference type="SUPFAM" id="SSF49854">
    <property type="entry name" value="Spermadhesin, CUB domain"/>
    <property type="match status" value="2"/>
</dbReference>
<dbReference type="EnsemblMetazoa" id="CLYHEMT003062.1">
    <property type="protein sequence ID" value="CLYHEMP003062.1"/>
    <property type="gene ID" value="CLYHEMG003062"/>
</dbReference>
<dbReference type="Pfam" id="PF00431">
    <property type="entry name" value="CUB"/>
    <property type="match status" value="2"/>
</dbReference>
<evidence type="ECO:0000256" key="19">
    <source>
        <dbReference type="SAM" id="SignalP"/>
    </source>
</evidence>
<feature type="disulfide bond" evidence="14">
    <location>
        <begin position="250"/>
        <end position="268"/>
    </location>
</feature>
<dbReference type="SMART" id="SM00020">
    <property type="entry name" value="Tryp_SPc"/>
    <property type="match status" value="1"/>
</dbReference>
<keyword evidence="11" id="KW-0180">Complement pathway</keyword>
<protein>
    <submittedName>
        <fullName evidence="23">Uncharacterized protein</fullName>
    </submittedName>
</protein>
<feature type="modified residue" description="(3R)-3-hydroxyasparagine" evidence="15">
    <location>
        <position position="168"/>
    </location>
</feature>
<feature type="domain" description="Peptidase S1" evidence="21">
    <location>
        <begin position="443"/>
        <end position="709"/>
    </location>
</feature>
<dbReference type="FunFam" id="2.10.25.10:FF:000059">
    <property type="entry name" value="Mannan-binding lectin serine protease 1"/>
    <property type="match status" value="1"/>
</dbReference>
<feature type="disulfide bond" evidence="14">
    <location>
        <begin position="85"/>
        <end position="103"/>
    </location>
</feature>
<feature type="disulfide bond" evidence="14">
    <location>
        <begin position="336"/>
        <end position="364"/>
    </location>
</feature>
<feature type="binding site" evidence="16">
    <location>
        <position position="88"/>
    </location>
    <ligand>
        <name>Ca(2+)</name>
        <dbReference type="ChEBI" id="CHEBI:29108"/>
        <label>1</label>
    </ligand>
</feature>
<dbReference type="Proteomes" id="UP000594262">
    <property type="component" value="Unplaced"/>
</dbReference>
<dbReference type="Gene3D" id="2.40.10.10">
    <property type="entry name" value="Trypsin-like serine proteases"/>
    <property type="match status" value="2"/>
</dbReference>
<feature type="disulfide bond" evidence="14 18">
    <location>
        <begin position="399"/>
        <end position="426"/>
    </location>
</feature>
<keyword evidence="16" id="KW-0106">Calcium</keyword>
<dbReference type="GO" id="GO:0005615">
    <property type="term" value="C:extracellular space"/>
    <property type="evidence" value="ECO:0007669"/>
    <property type="project" value="TreeGrafter"/>
</dbReference>
<keyword evidence="4" id="KW-0399">Innate immunity</keyword>
<comment type="subcellular location">
    <subcellularLocation>
        <location evidence="1">Secreted</location>
    </subcellularLocation>
</comment>
<dbReference type="RefSeq" id="XP_066923431.1">
    <property type="nucleotide sequence ID" value="XM_067067330.1"/>
</dbReference>
<dbReference type="InterPro" id="IPR018097">
    <property type="entry name" value="EGF_Ca-bd_CS"/>
</dbReference>